<feature type="region of interest" description="Disordered" evidence="1">
    <location>
        <begin position="1"/>
        <end position="203"/>
    </location>
</feature>
<keyword evidence="3" id="KW-1185">Reference proteome</keyword>
<name>A0A0C3BL07_PILCF</name>
<dbReference type="Proteomes" id="UP000054166">
    <property type="component" value="Unassembled WGS sequence"/>
</dbReference>
<accession>A0A0C3BL07</accession>
<organism evidence="2 3">
    <name type="scientific">Piloderma croceum (strain F 1598)</name>
    <dbReference type="NCBI Taxonomy" id="765440"/>
    <lineage>
        <taxon>Eukaryota</taxon>
        <taxon>Fungi</taxon>
        <taxon>Dikarya</taxon>
        <taxon>Basidiomycota</taxon>
        <taxon>Agaricomycotina</taxon>
        <taxon>Agaricomycetes</taxon>
        <taxon>Agaricomycetidae</taxon>
        <taxon>Atheliales</taxon>
        <taxon>Atheliaceae</taxon>
        <taxon>Piloderma</taxon>
    </lineage>
</organism>
<proteinExistence type="predicted"/>
<gene>
    <name evidence="2" type="ORF">PILCRDRAFT_11480</name>
</gene>
<feature type="compositionally biased region" description="Polar residues" evidence="1">
    <location>
        <begin position="183"/>
        <end position="193"/>
    </location>
</feature>
<feature type="compositionally biased region" description="Basic and acidic residues" evidence="1">
    <location>
        <begin position="1"/>
        <end position="11"/>
    </location>
</feature>
<reference evidence="2 3" key="1">
    <citation type="submission" date="2014-04" db="EMBL/GenBank/DDBJ databases">
        <authorList>
            <consortium name="DOE Joint Genome Institute"/>
            <person name="Kuo A."/>
            <person name="Tarkka M."/>
            <person name="Buscot F."/>
            <person name="Kohler A."/>
            <person name="Nagy L.G."/>
            <person name="Floudas D."/>
            <person name="Copeland A."/>
            <person name="Barry K.W."/>
            <person name="Cichocki N."/>
            <person name="Veneault-Fourrey C."/>
            <person name="LaButti K."/>
            <person name="Lindquist E.A."/>
            <person name="Lipzen A."/>
            <person name="Lundell T."/>
            <person name="Morin E."/>
            <person name="Murat C."/>
            <person name="Sun H."/>
            <person name="Tunlid A."/>
            <person name="Henrissat B."/>
            <person name="Grigoriev I.V."/>
            <person name="Hibbett D.S."/>
            <person name="Martin F."/>
            <person name="Nordberg H.P."/>
            <person name="Cantor M.N."/>
            <person name="Hua S.X."/>
        </authorList>
    </citation>
    <scope>NUCLEOTIDE SEQUENCE [LARGE SCALE GENOMIC DNA]</scope>
    <source>
        <strain evidence="2 3">F 1598</strain>
    </source>
</reference>
<sequence>MSREKKKDSIAAKKTRSSKKIAENDPPPDDDVISLSSGSVEEPITPVKRKRIPSSKAAAGHALVSSDEETSRKKPKSANRIAPVADEFSDPESVNVSVVENEYKLKKPARITPNARSSDVKPTSPLLSKNKGKQRKISSPTASSTDDAASILDVAPSSKVVIKSGLPGTPSNWEDSSDDDRLQPTNPTPTATSCGAGYDPSPTSIPSPSICEVMNNELVKLSMDKNLRDTYEGLVNLILVQFTGYNTRDDNIEGLQMFRHWKKSMPKTFDLR</sequence>
<protein>
    <submittedName>
        <fullName evidence="2">Uncharacterized protein</fullName>
    </submittedName>
</protein>
<dbReference type="HOGENOM" id="CLU_1023476_0_0_1"/>
<feature type="compositionally biased region" description="Polar residues" evidence="1">
    <location>
        <begin position="114"/>
        <end position="127"/>
    </location>
</feature>
<dbReference type="InParanoid" id="A0A0C3BL07"/>
<evidence type="ECO:0000313" key="2">
    <source>
        <dbReference type="EMBL" id="KIM78022.1"/>
    </source>
</evidence>
<evidence type="ECO:0000313" key="3">
    <source>
        <dbReference type="Proteomes" id="UP000054166"/>
    </source>
</evidence>
<evidence type="ECO:0000256" key="1">
    <source>
        <dbReference type="SAM" id="MobiDB-lite"/>
    </source>
</evidence>
<reference evidence="3" key="2">
    <citation type="submission" date="2015-01" db="EMBL/GenBank/DDBJ databases">
        <title>Evolutionary Origins and Diversification of the Mycorrhizal Mutualists.</title>
        <authorList>
            <consortium name="DOE Joint Genome Institute"/>
            <consortium name="Mycorrhizal Genomics Consortium"/>
            <person name="Kohler A."/>
            <person name="Kuo A."/>
            <person name="Nagy L.G."/>
            <person name="Floudas D."/>
            <person name="Copeland A."/>
            <person name="Barry K.W."/>
            <person name="Cichocki N."/>
            <person name="Veneault-Fourrey C."/>
            <person name="LaButti K."/>
            <person name="Lindquist E.A."/>
            <person name="Lipzen A."/>
            <person name="Lundell T."/>
            <person name="Morin E."/>
            <person name="Murat C."/>
            <person name="Riley R."/>
            <person name="Ohm R."/>
            <person name="Sun H."/>
            <person name="Tunlid A."/>
            <person name="Henrissat B."/>
            <person name="Grigoriev I.V."/>
            <person name="Hibbett D.S."/>
            <person name="Martin F."/>
        </authorList>
    </citation>
    <scope>NUCLEOTIDE SEQUENCE [LARGE SCALE GENOMIC DNA]</scope>
    <source>
        <strain evidence="3">F 1598</strain>
    </source>
</reference>
<feature type="compositionally biased region" description="Low complexity" evidence="1">
    <location>
        <begin position="138"/>
        <end position="150"/>
    </location>
</feature>
<dbReference type="EMBL" id="KN833019">
    <property type="protein sequence ID" value="KIM78022.1"/>
    <property type="molecule type" value="Genomic_DNA"/>
</dbReference>
<dbReference type="AlphaFoldDB" id="A0A0C3BL07"/>